<dbReference type="InterPro" id="IPR036390">
    <property type="entry name" value="WH_DNA-bd_sf"/>
</dbReference>
<keyword evidence="2" id="KW-0175">Coiled coil</keyword>
<dbReference type="InterPro" id="IPR007432">
    <property type="entry name" value="DUF480"/>
</dbReference>
<dbReference type="EMBL" id="OMOD01000144">
    <property type="protein sequence ID" value="SPF43568.1"/>
    <property type="molecule type" value="Genomic_DNA"/>
</dbReference>
<dbReference type="Gene3D" id="1.10.10.10">
    <property type="entry name" value="Winged helix-like DNA-binding domain superfamily/Winged helix DNA-binding domain"/>
    <property type="match status" value="2"/>
</dbReference>
<evidence type="ECO:0000256" key="3">
    <source>
        <dbReference type="SAM" id="MobiDB-lite"/>
    </source>
</evidence>
<feature type="region of interest" description="Disordered" evidence="3">
    <location>
        <begin position="164"/>
        <end position="192"/>
    </location>
</feature>
<dbReference type="AlphaFoldDB" id="A0A2U3KV92"/>
<evidence type="ECO:0000313" key="4">
    <source>
        <dbReference type="EMBL" id="SPF43568.1"/>
    </source>
</evidence>
<evidence type="ECO:0000313" key="5">
    <source>
        <dbReference type="Proteomes" id="UP000238701"/>
    </source>
</evidence>
<sequence length="224" mass="24918">MNPPLTDIETRVLGALIEKDIATPDYYPLSLNALVNACNQKNNRDPVMTLDEAAVRQALATLQEKRLAGPASGADSRVPKFEHRLQEVFNFDRRETAILCVLFLRGPQTPGELRSRTDRMYHFEALDDVVSTLDRLAHRDPPLARMLPRQPGTKESRYTHLFSGEPPDLNVATGTSVSAGDSPGHPGTNPTANRLAALEEEVAILRHELSEVQQQLAAFRKQFE</sequence>
<dbReference type="SUPFAM" id="SSF46785">
    <property type="entry name" value="Winged helix' DNA-binding domain"/>
    <property type="match status" value="2"/>
</dbReference>
<feature type="coiled-coil region" evidence="2">
    <location>
        <begin position="195"/>
        <end position="222"/>
    </location>
</feature>
<reference evidence="5" key="1">
    <citation type="submission" date="2018-02" db="EMBL/GenBank/DDBJ databases">
        <authorList>
            <person name="Hausmann B."/>
        </authorList>
    </citation>
    <scope>NUCLEOTIDE SEQUENCE [LARGE SCALE GENOMIC DNA]</scope>
    <source>
        <strain evidence="5">Peat soil MAG SbA1</strain>
    </source>
</reference>
<comment type="similarity">
    <text evidence="1">Belongs to the UPF0502 family.</text>
</comment>
<dbReference type="PANTHER" id="PTHR38768:SF1">
    <property type="entry name" value="UPF0502 PROTEIN YCEH"/>
    <property type="match status" value="1"/>
</dbReference>
<gene>
    <name evidence="4" type="ORF">SBA1_50020</name>
</gene>
<dbReference type="OrthoDB" id="9784785at2"/>
<organism evidence="4 5">
    <name type="scientific">Candidatus Sulfotelmatobacter kueseliae</name>
    <dbReference type="NCBI Taxonomy" id="2042962"/>
    <lineage>
        <taxon>Bacteria</taxon>
        <taxon>Pseudomonadati</taxon>
        <taxon>Acidobacteriota</taxon>
        <taxon>Terriglobia</taxon>
        <taxon>Terriglobales</taxon>
        <taxon>Candidatus Korobacteraceae</taxon>
        <taxon>Candidatus Sulfotelmatobacter</taxon>
    </lineage>
</organism>
<dbReference type="Proteomes" id="UP000238701">
    <property type="component" value="Unassembled WGS sequence"/>
</dbReference>
<dbReference type="HAMAP" id="MF_01584">
    <property type="entry name" value="UPF0502"/>
    <property type="match status" value="1"/>
</dbReference>
<name>A0A2U3KV92_9BACT</name>
<dbReference type="Pfam" id="PF04337">
    <property type="entry name" value="DUF480"/>
    <property type="match status" value="1"/>
</dbReference>
<dbReference type="PANTHER" id="PTHR38768">
    <property type="entry name" value="UPF0502 PROTEIN YCEH"/>
    <property type="match status" value="1"/>
</dbReference>
<protein>
    <submittedName>
        <fullName evidence="4">Uncharacterized protein</fullName>
    </submittedName>
</protein>
<dbReference type="InterPro" id="IPR036388">
    <property type="entry name" value="WH-like_DNA-bd_sf"/>
</dbReference>
<proteinExistence type="inferred from homology"/>
<evidence type="ECO:0000256" key="1">
    <source>
        <dbReference type="HAMAP-Rule" id="MF_01584"/>
    </source>
</evidence>
<evidence type="ECO:0000256" key="2">
    <source>
        <dbReference type="SAM" id="Coils"/>
    </source>
</evidence>
<accession>A0A2U3KV92</accession>